<gene>
    <name evidence="3" type="ORF">N44_04126</name>
</gene>
<keyword evidence="1" id="KW-0472">Membrane</keyword>
<keyword evidence="1" id="KW-1133">Transmembrane helix</keyword>
<dbReference type="Pfam" id="PF13808">
    <property type="entry name" value="DDE_Tnp_1_assoc"/>
    <property type="match status" value="1"/>
</dbReference>
<sequence length="54" mass="6314">MLSLIEKLKQVKDFRKDKGKRHPLWIVLVVIILGTMLGYLSYRELGEFAKNNLP</sequence>
<evidence type="ECO:0000259" key="2">
    <source>
        <dbReference type="Pfam" id="PF13808"/>
    </source>
</evidence>
<organism evidence="3 4">
    <name type="scientific">Microcystis aeruginosa NIES-44</name>
    <dbReference type="NCBI Taxonomy" id="449439"/>
    <lineage>
        <taxon>Bacteria</taxon>
        <taxon>Bacillati</taxon>
        <taxon>Cyanobacteriota</taxon>
        <taxon>Cyanophyceae</taxon>
        <taxon>Oscillatoriophycideae</taxon>
        <taxon>Chroococcales</taxon>
        <taxon>Microcystaceae</taxon>
        <taxon>Microcystis</taxon>
    </lineage>
</organism>
<comment type="caution">
    <text evidence="3">The sequence shown here is derived from an EMBL/GenBank/DDBJ whole genome shotgun (WGS) entry which is preliminary data.</text>
</comment>
<reference evidence="4" key="1">
    <citation type="journal article" date="2015" name="Genome">
        <title>Whole Genome Sequence of the Non-Microcystin-Producing Microcystis aeruginosa Strain NIES-44.</title>
        <authorList>
            <person name="Okano K."/>
            <person name="Miyata N."/>
            <person name="Ozaki Y."/>
        </authorList>
    </citation>
    <scope>NUCLEOTIDE SEQUENCE [LARGE SCALE GENOMIC DNA]</scope>
    <source>
        <strain evidence="4">NIES-44</strain>
    </source>
</reference>
<dbReference type="InterPro" id="IPR032806">
    <property type="entry name" value="YbfD_N"/>
</dbReference>
<feature type="domain" description="H repeat-associated protein N-terminal" evidence="2">
    <location>
        <begin position="6"/>
        <end position="52"/>
    </location>
</feature>
<dbReference type="EMBL" id="BBPA01000070">
    <property type="protein sequence ID" value="GAL95271.1"/>
    <property type="molecule type" value="Genomic_DNA"/>
</dbReference>
<dbReference type="Proteomes" id="UP000030321">
    <property type="component" value="Unassembled WGS sequence"/>
</dbReference>
<accession>A0A0A1W169</accession>
<dbReference type="AlphaFoldDB" id="A0A0A1W169"/>
<evidence type="ECO:0000313" key="3">
    <source>
        <dbReference type="EMBL" id="GAL95271.1"/>
    </source>
</evidence>
<proteinExistence type="predicted"/>
<keyword evidence="1" id="KW-0812">Transmembrane</keyword>
<protein>
    <submittedName>
        <fullName evidence="3">Mobile element protein</fullName>
    </submittedName>
</protein>
<name>A0A0A1W169_MICAE</name>
<evidence type="ECO:0000313" key="4">
    <source>
        <dbReference type="Proteomes" id="UP000030321"/>
    </source>
</evidence>
<evidence type="ECO:0000256" key="1">
    <source>
        <dbReference type="SAM" id="Phobius"/>
    </source>
</evidence>
<feature type="transmembrane region" description="Helical" evidence="1">
    <location>
        <begin position="24"/>
        <end position="42"/>
    </location>
</feature>